<dbReference type="InterPro" id="IPR052018">
    <property type="entry name" value="PHP_domain"/>
</dbReference>
<protein>
    <submittedName>
        <fullName evidence="2">PHP domain-containing protein</fullName>
    </submittedName>
</protein>
<proteinExistence type="predicted"/>
<keyword evidence="3" id="KW-1185">Reference proteome</keyword>
<dbReference type="Gene3D" id="1.10.150.650">
    <property type="match status" value="1"/>
</dbReference>
<dbReference type="PANTHER" id="PTHR42924">
    <property type="entry name" value="EXONUCLEASE"/>
    <property type="match status" value="1"/>
</dbReference>
<accession>A0ABY7JUW5</accession>
<organism evidence="2 3">
    <name type="scientific">Jatrophihabitans cynanchi</name>
    <dbReference type="NCBI Taxonomy" id="2944128"/>
    <lineage>
        <taxon>Bacteria</taxon>
        <taxon>Bacillati</taxon>
        <taxon>Actinomycetota</taxon>
        <taxon>Actinomycetes</taxon>
        <taxon>Jatrophihabitantales</taxon>
        <taxon>Jatrophihabitantaceae</taxon>
        <taxon>Jatrophihabitans</taxon>
    </lineage>
</organism>
<evidence type="ECO:0000313" key="3">
    <source>
        <dbReference type="Proteomes" id="UP001164693"/>
    </source>
</evidence>
<evidence type="ECO:0000259" key="1">
    <source>
        <dbReference type="SMART" id="SM00481"/>
    </source>
</evidence>
<feature type="domain" description="Polymerase/histidinol phosphatase N-terminal" evidence="1">
    <location>
        <begin position="3"/>
        <end position="67"/>
    </location>
</feature>
<dbReference type="Gene3D" id="3.20.20.140">
    <property type="entry name" value="Metal-dependent hydrolases"/>
    <property type="match status" value="1"/>
</dbReference>
<name>A0ABY7JUW5_9ACTN</name>
<dbReference type="SUPFAM" id="SSF89550">
    <property type="entry name" value="PHP domain-like"/>
    <property type="match status" value="1"/>
</dbReference>
<evidence type="ECO:0000313" key="2">
    <source>
        <dbReference type="EMBL" id="WAX56149.1"/>
    </source>
</evidence>
<dbReference type="EMBL" id="CP097463">
    <property type="protein sequence ID" value="WAX56149.1"/>
    <property type="molecule type" value="Genomic_DNA"/>
</dbReference>
<sequence>MRIDLHTHSDASDGTDTPAELVVNARAAGLDVVAITDHDTTAGWDDAIAARPEGLTLLVGTEFSCRWHPENGPGTPRLRGSIALHLLGYLFDREDVALRAERARLRESRLGRGRVMVERMVADGLPITWAQIEALAGNGTVGRPHLGRALVAAGVVDSVDAAFAGPISSRSPYYEPKADTDVFTMIRLVRAAGGLPVFAHPIATRRGPTVSDETVAAMAAAGLVGLEVDHPDHDERDRARAAGLARDLGLVATGSSDYHGTNKSRNPLGACLTDPEAYQALLEHASAREPLR</sequence>
<dbReference type="InterPro" id="IPR003141">
    <property type="entry name" value="Pol/His_phosphatase_N"/>
</dbReference>
<dbReference type="SMART" id="SM00481">
    <property type="entry name" value="POLIIIAc"/>
    <property type="match status" value="1"/>
</dbReference>
<dbReference type="PANTHER" id="PTHR42924:SF3">
    <property type="entry name" value="POLYMERASE_HISTIDINOL PHOSPHATASE N-TERMINAL DOMAIN-CONTAINING PROTEIN"/>
    <property type="match status" value="1"/>
</dbReference>
<gene>
    <name evidence="2" type="ORF">M6B22_16625</name>
</gene>
<dbReference type="RefSeq" id="WP_269442678.1">
    <property type="nucleotide sequence ID" value="NZ_CP097463.1"/>
</dbReference>
<reference evidence="2" key="1">
    <citation type="submission" date="2022-05" db="EMBL/GenBank/DDBJ databases">
        <title>Jatrophihabitans sp. SB3-54 whole genome sequence.</title>
        <authorList>
            <person name="Suh M.K."/>
            <person name="Eom M.K."/>
            <person name="Kim J.S."/>
            <person name="Kim H.S."/>
            <person name="Do H.E."/>
            <person name="Shin Y.K."/>
            <person name="Lee J.-S."/>
        </authorList>
    </citation>
    <scope>NUCLEOTIDE SEQUENCE</scope>
    <source>
        <strain evidence="2">SB3-54</strain>
    </source>
</reference>
<dbReference type="InterPro" id="IPR004013">
    <property type="entry name" value="PHP_dom"/>
</dbReference>
<dbReference type="Proteomes" id="UP001164693">
    <property type="component" value="Chromosome"/>
</dbReference>
<dbReference type="CDD" id="cd07438">
    <property type="entry name" value="PHP_HisPPase_AMP"/>
    <property type="match status" value="1"/>
</dbReference>
<dbReference type="InterPro" id="IPR016195">
    <property type="entry name" value="Pol/histidinol_Pase-like"/>
</dbReference>
<dbReference type="Pfam" id="PF02811">
    <property type="entry name" value="PHP"/>
    <property type="match status" value="1"/>
</dbReference>